<gene>
    <name evidence="1" type="primary">RvY_03098-1</name>
    <name evidence="1" type="synonym">RvY_03098.1</name>
    <name evidence="1" type="ORF">RvY_03098</name>
</gene>
<dbReference type="Proteomes" id="UP000186922">
    <property type="component" value="Unassembled WGS sequence"/>
</dbReference>
<reference evidence="1 2" key="1">
    <citation type="journal article" date="2016" name="Nat. Commun.">
        <title>Extremotolerant tardigrade genome and improved radiotolerance of human cultured cells by tardigrade-unique protein.</title>
        <authorList>
            <person name="Hashimoto T."/>
            <person name="Horikawa D.D."/>
            <person name="Saito Y."/>
            <person name="Kuwahara H."/>
            <person name="Kozuka-Hata H."/>
            <person name="Shin-I T."/>
            <person name="Minakuchi Y."/>
            <person name="Ohishi K."/>
            <person name="Motoyama A."/>
            <person name="Aizu T."/>
            <person name="Enomoto A."/>
            <person name="Kondo K."/>
            <person name="Tanaka S."/>
            <person name="Hara Y."/>
            <person name="Koshikawa S."/>
            <person name="Sagara H."/>
            <person name="Miura T."/>
            <person name="Yokobori S."/>
            <person name="Miyagawa K."/>
            <person name="Suzuki Y."/>
            <person name="Kubo T."/>
            <person name="Oyama M."/>
            <person name="Kohara Y."/>
            <person name="Fujiyama A."/>
            <person name="Arakawa K."/>
            <person name="Katayama T."/>
            <person name="Toyoda A."/>
            <person name="Kunieda T."/>
        </authorList>
    </citation>
    <scope>NUCLEOTIDE SEQUENCE [LARGE SCALE GENOMIC DNA]</scope>
    <source>
        <strain evidence="1 2">YOKOZUNA-1</strain>
    </source>
</reference>
<sequence length="172" mass="19892">MLAQDFACGFAWSKQHNAIFLICGVVTKHFDRTTIHRPFHHRNLAPPKNKRYSYSDQRYSPVALNPYEERGLTSSTSILCTVKFCRRRCYCNKIKILLRNLELPIKSTTRKTNCVEMKDFVGRCGQKEVYAHNCGDQGKLRGCPHLSITDGVWKSEHRYCAMELDVGELNFD</sequence>
<dbReference type="EMBL" id="BDGG01000001">
    <property type="protein sequence ID" value="GAU90720.1"/>
    <property type="molecule type" value="Genomic_DNA"/>
</dbReference>
<protein>
    <submittedName>
        <fullName evidence="1">Uncharacterized protein</fullName>
    </submittedName>
</protein>
<keyword evidence="2" id="KW-1185">Reference proteome</keyword>
<comment type="caution">
    <text evidence="1">The sequence shown here is derived from an EMBL/GenBank/DDBJ whole genome shotgun (WGS) entry which is preliminary data.</text>
</comment>
<name>A0A1D1UQC6_RAMVA</name>
<dbReference type="AlphaFoldDB" id="A0A1D1UQC6"/>
<evidence type="ECO:0000313" key="1">
    <source>
        <dbReference type="EMBL" id="GAU90720.1"/>
    </source>
</evidence>
<proteinExistence type="predicted"/>
<organism evidence="1 2">
    <name type="scientific">Ramazzottius varieornatus</name>
    <name type="common">Water bear</name>
    <name type="synonym">Tardigrade</name>
    <dbReference type="NCBI Taxonomy" id="947166"/>
    <lineage>
        <taxon>Eukaryota</taxon>
        <taxon>Metazoa</taxon>
        <taxon>Ecdysozoa</taxon>
        <taxon>Tardigrada</taxon>
        <taxon>Eutardigrada</taxon>
        <taxon>Parachela</taxon>
        <taxon>Hypsibioidea</taxon>
        <taxon>Ramazzottiidae</taxon>
        <taxon>Ramazzottius</taxon>
    </lineage>
</organism>
<evidence type="ECO:0000313" key="2">
    <source>
        <dbReference type="Proteomes" id="UP000186922"/>
    </source>
</evidence>
<accession>A0A1D1UQC6</accession>